<dbReference type="Proteomes" id="UP001175271">
    <property type="component" value="Unassembled WGS sequence"/>
</dbReference>
<dbReference type="InterPro" id="IPR022771">
    <property type="entry name" value="WAPL_C"/>
</dbReference>
<feature type="region of interest" description="Disordered" evidence="2">
    <location>
        <begin position="1"/>
        <end position="136"/>
    </location>
</feature>
<feature type="domain" description="WAPL" evidence="3">
    <location>
        <begin position="226"/>
        <end position="740"/>
    </location>
</feature>
<sequence>MSKTYGKAKDKASSLFDQAFKRKPKSTFSTEATESVTADSDAAVSRISPPSPSKTASISQPSTSVFDFDDDDNSTPGSSFPGPSKQKRSVSQTMEVDDLQEEEPLQKMLKNANITAGPKRPLEDDPNHATQSGFKKLKNVDGLAITSSDGPTNPATTKSKFFTRKNRPPAVYHHEWTDDCRGPKDKPTYSVNVTRTSRENTSPEKEDCPPKLVVLQGRGKVRFTVPVMPTRPIQKIRNVRDPAQCLQSGEHDDFKQTLDYFMGTLMDRKNSSKIHALCMLQVARKCASSSGFRQFIKSRNSFNHIMTILSYERNYAELNLCLAGYMFMMTREKGLMPLDDKTVRAVASLLKAAPANMPNDYEKYRTKLWEAIEECHSAPLNKEYDFELRNQSQLTPEFLMLDSLAAMASWKVDQSGRSTFPKEELLAHGCVQFITDKMDGLVQEITGNEISDADRLTYIIAFLNRAFRIVEFATEFHKRNQAFMLSHRAGLLIQVCANFFKFCLNFFTSADYSSPQYQDCHVLNCLEACCRALINLSHGSELCAGRLGADDEYLHTAVYLFVYVLPKFASKSYDLRVMMCSLLINLVERCEDNRITVSKLKLKFFIDGKEKEYNCLEGFARLFLYHESSARTIDEDLDRDLVDAEQSDEDEEENNKADGRLKRPHEMTEGEMLKTVQDAMNKASLHMEDSVCASYVALLVGCLLQRDKDSAEVVRKVLPDRSFTPMIEQLSRFVEFMKEASKGSDSSSLLKIIGVLEEFNTH</sequence>
<dbReference type="InterPro" id="IPR012502">
    <property type="entry name" value="WAPL_dom"/>
</dbReference>
<evidence type="ECO:0000313" key="5">
    <source>
        <dbReference type="Proteomes" id="UP001175271"/>
    </source>
</evidence>
<dbReference type="InterPro" id="IPR011989">
    <property type="entry name" value="ARM-like"/>
</dbReference>
<evidence type="ECO:0000259" key="3">
    <source>
        <dbReference type="PROSITE" id="PS51271"/>
    </source>
</evidence>
<comment type="caution">
    <text evidence="4">The sequence shown here is derived from an EMBL/GenBank/DDBJ whole genome shotgun (WGS) entry which is preliminary data.</text>
</comment>
<dbReference type="PANTHER" id="PTHR22100:SF13">
    <property type="entry name" value="WINGS APART-LIKE PROTEIN HOMOLOG"/>
    <property type="match status" value="1"/>
</dbReference>
<gene>
    <name evidence="4" type="ORF">QR680_002807</name>
</gene>
<dbReference type="EMBL" id="JAUCMV010000005">
    <property type="protein sequence ID" value="KAK0398903.1"/>
    <property type="molecule type" value="Genomic_DNA"/>
</dbReference>
<dbReference type="AlphaFoldDB" id="A0AA39H453"/>
<name>A0AA39H453_9BILA</name>
<dbReference type="PANTHER" id="PTHR22100">
    <property type="entry name" value="WINGS APART-LIKE PROTEIN HOMOLOG"/>
    <property type="match status" value="1"/>
</dbReference>
<proteinExistence type="inferred from homology"/>
<feature type="region of interest" description="Disordered" evidence="2">
    <location>
        <begin position="644"/>
        <end position="663"/>
    </location>
</feature>
<evidence type="ECO:0000256" key="1">
    <source>
        <dbReference type="ARBA" id="ARBA00006854"/>
    </source>
</evidence>
<protein>
    <recommendedName>
        <fullName evidence="3">WAPL domain-containing protein</fullName>
    </recommendedName>
</protein>
<organism evidence="4 5">
    <name type="scientific">Steinernema hermaphroditum</name>
    <dbReference type="NCBI Taxonomy" id="289476"/>
    <lineage>
        <taxon>Eukaryota</taxon>
        <taxon>Metazoa</taxon>
        <taxon>Ecdysozoa</taxon>
        <taxon>Nematoda</taxon>
        <taxon>Chromadorea</taxon>
        <taxon>Rhabditida</taxon>
        <taxon>Tylenchina</taxon>
        <taxon>Panagrolaimomorpha</taxon>
        <taxon>Strongyloidoidea</taxon>
        <taxon>Steinernematidae</taxon>
        <taxon>Steinernema</taxon>
    </lineage>
</organism>
<reference evidence="4" key="1">
    <citation type="submission" date="2023-06" db="EMBL/GenBank/DDBJ databases">
        <title>Genomic analysis of the entomopathogenic nematode Steinernema hermaphroditum.</title>
        <authorList>
            <person name="Schwarz E.M."/>
            <person name="Heppert J.K."/>
            <person name="Baniya A."/>
            <person name="Schwartz H.T."/>
            <person name="Tan C.-H."/>
            <person name="Antoshechkin I."/>
            <person name="Sternberg P.W."/>
            <person name="Goodrich-Blair H."/>
            <person name="Dillman A.R."/>
        </authorList>
    </citation>
    <scope>NUCLEOTIDE SEQUENCE</scope>
    <source>
        <strain evidence="4">PS9179</strain>
        <tissue evidence="4">Whole animal</tissue>
    </source>
</reference>
<feature type="compositionally biased region" description="Polar residues" evidence="2">
    <location>
        <begin position="26"/>
        <end position="38"/>
    </location>
</feature>
<feature type="compositionally biased region" description="Basic and acidic residues" evidence="2">
    <location>
        <begin position="654"/>
        <end position="663"/>
    </location>
</feature>
<keyword evidence="5" id="KW-1185">Reference proteome</keyword>
<dbReference type="Pfam" id="PF07814">
    <property type="entry name" value="WAPL"/>
    <property type="match status" value="1"/>
</dbReference>
<feature type="compositionally biased region" description="Acidic residues" evidence="2">
    <location>
        <begin position="644"/>
        <end position="653"/>
    </location>
</feature>
<dbReference type="Gene3D" id="1.25.10.10">
    <property type="entry name" value="Leucine-rich Repeat Variant"/>
    <property type="match status" value="1"/>
</dbReference>
<comment type="similarity">
    <text evidence="1">Belongs to the WAPL family.</text>
</comment>
<feature type="compositionally biased region" description="Polar residues" evidence="2">
    <location>
        <begin position="53"/>
        <end position="65"/>
    </location>
</feature>
<dbReference type="PROSITE" id="PS51271">
    <property type="entry name" value="WAPL"/>
    <property type="match status" value="1"/>
</dbReference>
<dbReference type="InterPro" id="IPR039874">
    <property type="entry name" value="WAPL"/>
</dbReference>
<evidence type="ECO:0000256" key="2">
    <source>
        <dbReference type="SAM" id="MobiDB-lite"/>
    </source>
</evidence>
<evidence type="ECO:0000313" key="4">
    <source>
        <dbReference type="EMBL" id="KAK0398903.1"/>
    </source>
</evidence>
<accession>A0AA39H453</accession>